<dbReference type="OMA" id="PGMGFYQ"/>
<feature type="compositionally biased region" description="Polar residues" evidence="1">
    <location>
        <begin position="39"/>
        <end position="52"/>
    </location>
</feature>
<sequence>MDAGGLAQMSYNNFSSNNGLGMPVTGFAARRAANGSNIKRLSFEPTNKSLDAQDNGAPTPRTSRSHLLAGLRTAPKSATSANFPSTAPPTQVQHNTGNNGMNSSRYSDNGPKTSGYASFNQGNHQMNQHQMYSVPEQILSPPEIHIDDGNDGMDPNLYAQLVATNLYLAEQQQRLQQQLMSVQAAAQQMQGMNLSGQYSTPPITPQNMGMYQQQQMKQNMQPIITPVMGAQPGIYSYYNPMTGQQTYFMDNSGQQYTESLNEQRLSYSPPQQPGTPRFQVSPPPPSDTPTFTRSISPPKKPASPPQDHAPLPPPSAGAFRRGHRNSKSMAMSMSGDVALDGPKTAGLPKSTFPGTPTQVGFAPGAGRAGEHPVRQPRGPPPIEELKAKPTAKFEGSKNFATRTRRSAVHNLVRAGLERRRAPGSASGSMSPVSEHGEISFSVDDNDSDSGRSGSGSLSGRPSPPSSRTSQHGAIGSNRPSSRQNSPEMKSVISVDSFTAESVSGDEQIGGSFAAVFKNGGKKPETADVQKKAPMLVLTSAEKRKSSIF</sequence>
<reference evidence="3" key="1">
    <citation type="journal article" date="2017" name="Genome Biol. Evol.">
        <title>The complete genome sequence of the phytopathogenic fungus Sclerotinia sclerotiorum reveals insights into the genome architecture of broad host range pathogens.</title>
        <authorList>
            <person name="Derbyshire M."/>
            <person name="Denton-Giles M."/>
            <person name="Hegedus D."/>
            <person name="Seifbarghy S."/>
            <person name="Rollins J."/>
            <person name="van Kan J."/>
            <person name="Seidl M.F."/>
            <person name="Faino L."/>
            <person name="Mbengue M."/>
            <person name="Navaud O."/>
            <person name="Raffaele S."/>
            <person name="Hammond-Kosack K."/>
            <person name="Heard S."/>
            <person name="Oliver R."/>
        </authorList>
    </citation>
    <scope>NUCLEOTIDE SEQUENCE [LARGE SCALE GENOMIC DNA]</scope>
    <source>
        <strain evidence="3">ATCC 18683 / 1980 / Ss-1</strain>
    </source>
</reference>
<name>A0A1D9QM53_SCLS1</name>
<dbReference type="KEGG" id="ssl:SS1G_10126"/>
<dbReference type="EMBL" id="CP017829">
    <property type="protein sequence ID" value="APA16017.1"/>
    <property type="molecule type" value="Genomic_DNA"/>
</dbReference>
<feature type="compositionally biased region" description="Polar residues" evidence="1">
    <location>
        <begin position="76"/>
        <end position="119"/>
    </location>
</feature>
<feature type="region of interest" description="Disordered" evidence="1">
    <location>
        <begin position="39"/>
        <end position="122"/>
    </location>
</feature>
<evidence type="ECO:0000313" key="2">
    <source>
        <dbReference type="EMBL" id="APA16017.1"/>
    </source>
</evidence>
<evidence type="ECO:0000313" key="3">
    <source>
        <dbReference type="Proteomes" id="UP000177798"/>
    </source>
</evidence>
<dbReference type="OrthoDB" id="4092340at2759"/>
<dbReference type="RefSeq" id="XP_001588579.1">
    <property type="nucleotide sequence ID" value="XM_001588529.1"/>
</dbReference>
<feature type="region of interest" description="Disordered" evidence="1">
    <location>
        <begin position="261"/>
        <end position="490"/>
    </location>
</feature>
<proteinExistence type="predicted"/>
<dbReference type="VEuPathDB" id="FungiDB:sscle_16g107870"/>
<accession>A0A1D9QM53</accession>
<evidence type="ECO:0000256" key="1">
    <source>
        <dbReference type="SAM" id="MobiDB-lite"/>
    </source>
</evidence>
<feature type="compositionally biased region" description="Low complexity" evidence="1">
    <location>
        <begin position="450"/>
        <end position="469"/>
    </location>
</feature>
<feature type="compositionally biased region" description="Polar residues" evidence="1">
    <location>
        <begin position="477"/>
        <end position="490"/>
    </location>
</feature>
<protein>
    <submittedName>
        <fullName evidence="2">Uncharacterized protein</fullName>
    </submittedName>
</protein>
<dbReference type="Proteomes" id="UP000177798">
    <property type="component" value="Chromosome 16"/>
</dbReference>
<gene>
    <name evidence="2" type="ORF">sscle_16g107870</name>
</gene>
<feature type="compositionally biased region" description="Low complexity" evidence="1">
    <location>
        <begin position="288"/>
        <end position="297"/>
    </location>
</feature>
<dbReference type="AlphaFoldDB" id="A0A1D9QM53"/>
<organism evidence="2 3">
    <name type="scientific">Sclerotinia sclerotiorum (strain ATCC 18683 / 1980 / Ss-1)</name>
    <name type="common">White mold</name>
    <name type="synonym">Whetzelinia sclerotiorum</name>
    <dbReference type="NCBI Taxonomy" id="665079"/>
    <lineage>
        <taxon>Eukaryota</taxon>
        <taxon>Fungi</taxon>
        <taxon>Dikarya</taxon>
        <taxon>Ascomycota</taxon>
        <taxon>Pezizomycotina</taxon>
        <taxon>Leotiomycetes</taxon>
        <taxon>Helotiales</taxon>
        <taxon>Sclerotiniaceae</taxon>
        <taxon>Sclerotinia</taxon>
    </lineage>
</organism>